<proteinExistence type="predicted"/>
<gene>
    <name evidence="4" type="ORF">FCM35_KLT05805</name>
</gene>
<keyword evidence="5" id="KW-1185">Reference proteome</keyword>
<feature type="repeat" description="PPR" evidence="3">
    <location>
        <begin position="509"/>
        <end position="543"/>
    </location>
</feature>
<reference evidence="4" key="1">
    <citation type="submission" date="2020-01" db="EMBL/GenBank/DDBJ databases">
        <title>Genome sequence of Kobresia littledalei, the first chromosome-level genome in the family Cyperaceae.</title>
        <authorList>
            <person name="Qu G."/>
        </authorList>
    </citation>
    <scope>NUCLEOTIDE SEQUENCE</scope>
    <source>
        <strain evidence="4">C.B.Clarke</strain>
        <tissue evidence="4">Leaf</tissue>
    </source>
</reference>
<feature type="repeat" description="PPR" evidence="3">
    <location>
        <begin position="300"/>
        <end position="330"/>
    </location>
</feature>
<keyword evidence="1" id="KW-0677">Repeat</keyword>
<accession>A0A833QYG6</accession>
<dbReference type="Pfam" id="PF01535">
    <property type="entry name" value="PPR"/>
    <property type="match status" value="2"/>
</dbReference>
<dbReference type="PANTHER" id="PTHR47931:SF2">
    <property type="entry name" value="OS01G0228400 PROTEIN"/>
    <property type="match status" value="1"/>
</dbReference>
<feature type="repeat" description="PPR" evidence="3">
    <location>
        <begin position="194"/>
        <end position="228"/>
    </location>
</feature>
<protein>
    <submittedName>
        <fullName evidence="4">Pentatricopeptide repeat-containing protein</fullName>
    </submittedName>
</protein>
<dbReference type="OrthoDB" id="185373at2759"/>
<evidence type="ECO:0000256" key="2">
    <source>
        <dbReference type="ARBA" id="ARBA00022946"/>
    </source>
</evidence>
<keyword evidence="2" id="KW-0809">Transit peptide</keyword>
<dbReference type="AlphaFoldDB" id="A0A833QYG6"/>
<dbReference type="EMBL" id="SWLB01000015">
    <property type="protein sequence ID" value="KAF3328727.1"/>
    <property type="molecule type" value="Genomic_DNA"/>
</dbReference>
<dbReference type="InterPro" id="IPR002885">
    <property type="entry name" value="PPR_rpt"/>
</dbReference>
<evidence type="ECO:0000256" key="1">
    <source>
        <dbReference type="ARBA" id="ARBA00022737"/>
    </source>
</evidence>
<dbReference type="Gene3D" id="1.25.40.10">
    <property type="entry name" value="Tetratricopeptide repeat domain"/>
    <property type="match status" value="4"/>
</dbReference>
<feature type="repeat" description="PPR" evidence="3">
    <location>
        <begin position="439"/>
        <end position="473"/>
    </location>
</feature>
<dbReference type="Pfam" id="PF12854">
    <property type="entry name" value="PPR_1"/>
    <property type="match status" value="1"/>
</dbReference>
<comment type="caution">
    <text evidence="4">The sequence shown here is derived from an EMBL/GenBank/DDBJ whole genome shotgun (WGS) entry which is preliminary data.</text>
</comment>
<feature type="repeat" description="PPR" evidence="3">
    <location>
        <begin position="474"/>
        <end position="508"/>
    </location>
</feature>
<feature type="repeat" description="PPR" evidence="3">
    <location>
        <begin position="404"/>
        <end position="438"/>
    </location>
</feature>
<feature type="repeat" description="PPR" evidence="3">
    <location>
        <begin position="229"/>
        <end position="259"/>
    </location>
</feature>
<dbReference type="Proteomes" id="UP000623129">
    <property type="component" value="Unassembled WGS sequence"/>
</dbReference>
<feature type="repeat" description="PPR" evidence="3">
    <location>
        <begin position="334"/>
        <end position="368"/>
    </location>
</feature>
<feature type="repeat" description="PPR" evidence="3">
    <location>
        <begin position="369"/>
        <end position="403"/>
    </location>
</feature>
<name>A0A833QYG6_9POAL</name>
<organism evidence="4 5">
    <name type="scientific">Carex littledalei</name>
    <dbReference type="NCBI Taxonomy" id="544730"/>
    <lineage>
        <taxon>Eukaryota</taxon>
        <taxon>Viridiplantae</taxon>
        <taxon>Streptophyta</taxon>
        <taxon>Embryophyta</taxon>
        <taxon>Tracheophyta</taxon>
        <taxon>Spermatophyta</taxon>
        <taxon>Magnoliopsida</taxon>
        <taxon>Liliopsida</taxon>
        <taxon>Poales</taxon>
        <taxon>Cyperaceae</taxon>
        <taxon>Cyperoideae</taxon>
        <taxon>Cariceae</taxon>
        <taxon>Carex</taxon>
        <taxon>Carex subgen. Euthyceras</taxon>
    </lineage>
</organism>
<feature type="repeat" description="PPR" evidence="3">
    <location>
        <begin position="265"/>
        <end position="299"/>
    </location>
</feature>
<sequence>MQFCQTEIVPVPCKLLGIGKISLTGTNYVLIIYVSYLHYEHYTSSKAVFKLNRVEACVGRKILMPQQSAQLELDPNMKDSSEQQLQGKKFSCPKDEKRYINKEQTKKETKQNCLICTKDNCCQTVRARTSEMQSLILQNKPQEVHLIYKILTEEGHIPSLVTYTTLLKALTKDRQFESIPKVMSQVEKTGIKPDSIYYNAVINAFCEAGQINEAMGVCWKMKTSGCKQNISTFNTLIKGYGIAGKPEEAQQVFDMMSSDKDLRPTIRTFNILIKAWCDGKNIDKAWHALEKMQANNFLPDIITYNTIIGGYAKTGDTGKGEQLMLEMQTRLKPDKRTWAIVISGYCREGNMRDAFRCVQEMSDAGSYPNIVVFNTLINGFLDAHDMAGVNEVLKLMRKFRVKPDVVTYSHQINAWSEMGMIDKCTEVFEKMVQDGIKPDYQVYSILAKAHARAQDPKKAESILQEMKENGIKPNVVTYTTVISGYCSTTNMDDAIRVYMRMIEEGISPNIKTFHTLIWGYGEAKLPLKAEELLQIMQDHRVIPRKETYDLVASAWKGVGLQDEANRVLESLNGSTRVSVEEKIMDRSEGEGLEGMNGRSSVSKNSTLVKVQNSISVNSLDMDGRFFGVRLKCSVFCMKRWQTGPLSYGRVIRTSCKIIFAN</sequence>
<dbReference type="Pfam" id="PF13041">
    <property type="entry name" value="PPR_2"/>
    <property type="match status" value="4"/>
</dbReference>
<evidence type="ECO:0000313" key="5">
    <source>
        <dbReference type="Proteomes" id="UP000623129"/>
    </source>
</evidence>
<dbReference type="NCBIfam" id="TIGR00756">
    <property type="entry name" value="PPR"/>
    <property type="match status" value="10"/>
</dbReference>
<evidence type="ECO:0000256" key="3">
    <source>
        <dbReference type="PROSITE-ProRule" id="PRU00708"/>
    </source>
</evidence>
<evidence type="ECO:0000313" key="4">
    <source>
        <dbReference type="EMBL" id="KAF3328727.1"/>
    </source>
</evidence>
<dbReference type="PANTHER" id="PTHR47931">
    <property type="entry name" value="OS01G0228400 PROTEIN"/>
    <property type="match status" value="1"/>
</dbReference>
<dbReference type="InterPro" id="IPR011990">
    <property type="entry name" value="TPR-like_helical_dom_sf"/>
</dbReference>
<dbReference type="PROSITE" id="PS51375">
    <property type="entry name" value="PPR"/>
    <property type="match status" value="11"/>
</dbReference>
<feature type="repeat" description="PPR" evidence="3">
    <location>
        <begin position="159"/>
        <end position="193"/>
    </location>
</feature>